<dbReference type="Pfam" id="PF00566">
    <property type="entry name" value="RabGAP-TBC"/>
    <property type="match status" value="1"/>
</dbReference>
<feature type="domain" description="Rab-GAP TBC" evidence="2">
    <location>
        <begin position="62"/>
        <end position="251"/>
    </location>
</feature>
<evidence type="ECO:0000313" key="4">
    <source>
        <dbReference type="RefSeq" id="XP_032835948.1"/>
    </source>
</evidence>
<name>A0AAJ7UGC5_PETMA</name>
<evidence type="ECO:0000259" key="2">
    <source>
        <dbReference type="PROSITE" id="PS50086"/>
    </source>
</evidence>
<dbReference type="Gene3D" id="1.10.8.270">
    <property type="entry name" value="putative rabgap domain of human tbc1 domain family member 14 like domains"/>
    <property type="match status" value="1"/>
</dbReference>
<feature type="region of interest" description="Disordered" evidence="1">
    <location>
        <begin position="1"/>
        <end position="25"/>
    </location>
</feature>
<feature type="compositionally biased region" description="Basic and acidic residues" evidence="1">
    <location>
        <begin position="1"/>
        <end position="11"/>
    </location>
</feature>
<reference evidence="4" key="1">
    <citation type="submission" date="2025-08" db="UniProtKB">
        <authorList>
            <consortium name="RefSeq"/>
        </authorList>
    </citation>
    <scope>IDENTIFICATION</scope>
    <source>
        <tissue evidence="4">Sperm</tissue>
    </source>
</reference>
<keyword evidence="3" id="KW-1185">Reference proteome</keyword>
<dbReference type="InterPro" id="IPR000195">
    <property type="entry name" value="Rab-GAP-TBC_dom"/>
</dbReference>
<dbReference type="KEGG" id="pmrn:116957732"/>
<dbReference type="Gene3D" id="1.10.10.750">
    <property type="entry name" value="Ypt/Rab-GAP domain of gyp1p, domain 1"/>
    <property type="match status" value="1"/>
</dbReference>
<evidence type="ECO:0000313" key="3">
    <source>
        <dbReference type="Proteomes" id="UP001318040"/>
    </source>
</evidence>
<dbReference type="FunFam" id="1.10.8.270:FF:000007">
    <property type="entry name" value="TBC1 domain family member 10A"/>
    <property type="match status" value="1"/>
</dbReference>
<proteinExistence type="predicted"/>
<gene>
    <name evidence="4" type="primary">LOC116957732</name>
</gene>
<dbReference type="GO" id="GO:0005096">
    <property type="term" value="F:GTPase activator activity"/>
    <property type="evidence" value="ECO:0007669"/>
    <property type="project" value="TreeGrafter"/>
</dbReference>
<organism evidence="3 4">
    <name type="scientific">Petromyzon marinus</name>
    <name type="common">Sea lamprey</name>
    <dbReference type="NCBI Taxonomy" id="7757"/>
    <lineage>
        <taxon>Eukaryota</taxon>
        <taxon>Metazoa</taxon>
        <taxon>Chordata</taxon>
        <taxon>Craniata</taxon>
        <taxon>Vertebrata</taxon>
        <taxon>Cyclostomata</taxon>
        <taxon>Hyperoartia</taxon>
        <taxon>Petromyzontiformes</taxon>
        <taxon>Petromyzontidae</taxon>
        <taxon>Petromyzon</taxon>
    </lineage>
</organism>
<dbReference type="SMART" id="SM00164">
    <property type="entry name" value="TBC"/>
    <property type="match status" value="1"/>
</dbReference>
<protein>
    <submittedName>
        <fullName evidence="4">TBC1 domain family member 10A-like</fullName>
    </submittedName>
</protein>
<dbReference type="PROSITE" id="PS50086">
    <property type="entry name" value="TBC_RABGAP"/>
    <property type="match status" value="1"/>
</dbReference>
<sequence length="357" mass="39836">MAERGVAEAETTKPGQQQEEEVEEVPVELVREREVQWLRVLSDWDGWMGARPGKVRELCRLGVPNSLRARVWLFVTGARTRMQRNPGKFQELASAPGDPRWVEAIERDVHRQFPSHEMFTTMGGHGQRDLARVLQAFSVLCPEVGYCQAQAPIAATLLMRMPAEEAFWCLVQICEHYLPGYYSPGLEAVQQDCELLSLLLMPRLSPRARVLLHRLELPPTLILPEWLLCAFARTLPATSLARVWDMFLCEGVKVLLRVALVLLIRTFEELAAAAAADAGNAAGNAAGTTGNSAGTAGNDSDDLYSVLQALRCPSRHNTHPSLLVPQTLSLSLSTRSLRRLHLSVIHDRRRRRNQEAA</sequence>
<dbReference type="SUPFAM" id="SSF47923">
    <property type="entry name" value="Ypt/Rab-GAP domain of gyp1p"/>
    <property type="match status" value="2"/>
</dbReference>
<dbReference type="InterPro" id="IPR035969">
    <property type="entry name" value="Rab-GAP_TBC_sf"/>
</dbReference>
<dbReference type="Gene3D" id="1.10.472.80">
    <property type="entry name" value="Ypt/Rab-GAP domain of gyp1p, domain 3"/>
    <property type="match status" value="1"/>
</dbReference>
<dbReference type="PANTHER" id="PTHR47219">
    <property type="entry name" value="RAB GTPASE-ACTIVATING PROTEIN 1-LIKE"/>
    <property type="match status" value="1"/>
</dbReference>
<dbReference type="InterPro" id="IPR050302">
    <property type="entry name" value="Rab_GAP_TBC_domain"/>
</dbReference>
<dbReference type="GO" id="GO:0031267">
    <property type="term" value="F:small GTPase binding"/>
    <property type="evidence" value="ECO:0007669"/>
    <property type="project" value="TreeGrafter"/>
</dbReference>
<evidence type="ECO:0000256" key="1">
    <source>
        <dbReference type="SAM" id="MobiDB-lite"/>
    </source>
</evidence>
<accession>A0AAJ7UGC5</accession>
<dbReference type="RefSeq" id="XP_032835948.1">
    <property type="nucleotide sequence ID" value="XM_032980057.1"/>
</dbReference>
<dbReference type="AlphaFoldDB" id="A0AAJ7UGC5"/>
<dbReference type="Proteomes" id="UP001318040">
    <property type="component" value="Chromosome 84"/>
</dbReference>
<dbReference type="PANTHER" id="PTHR47219:SF4">
    <property type="entry name" value="TBC1 DOMAIN FAMILY MEMBER 10A"/>
    <property type="match status" value="1"/>
</dbReference>